<dbReference type="GO" id="GO:0005886">
    <property type="term" value="C:plasma membrane"/>
    <property type="evidence" value="ECO:0007669"/>
    <property type="project" value="UniProtKB-SubCell"/>
</dbReference>
<reference evidence="14 15" key="1">
    <citation type="submission" date="2019-07" db="EMBL/GenBank/DDBJ databases">
        <title>Pseudomonas mangiferae sp. nov., isolated from bark of mango tree in Thailand.</title>
        <authorList>
            <person name="Srisuk N."/>
            <person name="Anurat P."/>
        </authorList>
    </citation>
    <scope>NUCLEOTIDE SEQUENCE [LARGE SCALE GENOMIC DNA]</scope>
    <source>
        <strain evidence="14 15">DMKU_BBB3-04</strain>
    </source>
</reference>
<evidence type="ECO:0000256" key="11">
    <source>
        <dbReference type="SAM" id="MobiDB-lite"/>
    </source>
</evidence>
<dbReference type="Pfam" id="PF12019">
    <property type="entry name" value="GspH"/>
    <property type="match status" value="1"/>
</dbReference>
<proteinExistence type="inferred from homology"/>
<keyword evidence="5" id="KW-0997">Cell inner membrane</keyword>
<evidence type="ECO:0000256" key="5">
    <source>
        <dbReference type="ARBA" id="ARBA00022519"/>
    </source>
</evidence>
<keyword evidence="6 12" id="KW-0812">Transmembrane</keyword>
<name>A0A553H1T0_9PSED</name>
<evidence type="ECO:0000313" key="14">
    <source>
        <dbReference type="EMBL" id="TRX75706.1"/>
    </source>
</evidence>
<organism evidence="14 15">
    <name type="scientific">Pseudomonas mangiferae</name>
    <dbReference type="NCBI Taxonomy" id="2593654"/>
    <lineage>
        <taxon>Bacteria</taxon>
        <taxon>Pseudomonadati</taxon>
        <taxon>Pseudomonadota</taxon>
        <taxon>Gammaproteobacteria</taxon>
        <taxon>Pseudomonadales</taxon>
        <taxon>Pseudomonadaceae</taxon>
        <taxon>Pseudomonas</taxon>
    </lineage>
</organism>
<dbReference type="EMBL" id="VJOY01000003">
    <property type="protein sequence ID" value="TRX75706.1"/>
    <property type="molecule type" value="Genomic_DNA"/>
</dbReference>
<dbReference type="InterPro" id="IPR045584">
    <property type="entry name" value="Pilin-like"/>
</dbReference>
<comment type="similarity">
    <text evidence="9">Belongs to the GSP H family.</text>
</comment>
<evidence type="ECO:0000259" key="13">
    <source>
        <dbReference type="Pfam" id="PF12019"/>
    </source>
</evidence>
<dbReference type="NCBIfam" id="TIGR01708">
    <property type="entry name" value="typeII_sec_gspH"/>
    <property type="match status" value="1"/>
</dbReference>
<feature type="region of interest" description="Disordered" evidence="11">
    <location>
        <begin position="1"/>
        <end position="21"/>
    </location>
</feature>
<keyword evidence="4" id="KW-0488">Methylation</keyword>
<dbReference type="Gene3D" id="3.55.40.10">
    <property type="entry name" value="minor pseudopilin epsh domain"/>
    <property type="match status" value="1"/>
</dbReference>
<keyword evidence="8 12" id="KW-0472">Membrane</keyword>
<evidence type="ECO:0000256" key="10">
    <source>
        <dbReference type="ARBA" id="ARBA00030775"/>
    </source>
</evidence>
<dbReference type="AlphaFoldDB" id="A0A553H1T0"/>
<dbReference type="InterPro" id="IPR002416">
    <property type="entry name" value="T2SS_protein-GspH"/>
</dbReference>
<comment type="subcellular location">
    <subcellularLocation>
        <location evidence="1">Cell inner membrane</location>
        <topology evidence="1">Single-pass membrane protein</topology>
    </subcellularLocation>
</comment>
<keyword evidence="7 12" id="KW-1133">Transmembrane helix</keyword>
<evidence type="ECO:0000256" key="8">
    <source>
        <dbReference type="ARBA" id="ARBA00023136"/>
    </source>
</evidence>
<dbReference type="SUPFAM" id="SSF54523">
    <property type="entry name" value="Pili subunits"/>
    <property type="match status" value="1"/>
</dbReference>
<sequence length="196" mass="21742">MPAPSSRRRPTRSRPLGRSLGTGRRAHGFTLIELLVVLVIIGTLVALTTFSTGIAGPGRELRNEAERLSSLIGVLADEAVLDNREYGVRFERDRYEVVRFEDDGRWAPLGDQAHRLPAWAELRFELDGQALVLPSPSGDSKDRKAKASLPQLLILSSGEFTPFRLQLRERRDDGARLALSSDGFRLPKVESLAERG</sequence>
<dbReference type="PRINTS" id="PR00885">
    <property type="entry name" value="BCTERIALGSPH"/>
</dbReference>
<dbReference type="InterPro" id="IPR012902">
    <property type="entry name" value="N_methyl_site"/>
</dbReference>
<evidence type="ECO:0000256" key="9">
    <source>
        <dbReference type="ARBA" id="ARBA00025772"/>
    </source>
</evidence>
<feature type="compositionally biased region" description="Basic residues" evidence="11">
    <location>
        <begin position="1"/>
        <end position="12"/>
    </location>
</feature>
<feature type="transmembrane region" description="Helical" evidence="12">
    <location>
        <begin position="28"/>
        <end position="50"/>
    </location>
</feature>
<evidence type="ECO:0000256" key="6">
    <source>
        <dbReference type="ARBA" id="ARBA00022692"/>
    </source>
</evidence>
<keyword evidence="15" id="KW-1185">Reference proteome</keyword>
<evidence type="ECO:0000256" key="2">
    <source>
        <dbReference type="ARBA" id="ARBA00021549"/>
    </source>
</evidence>
<dbReference type="InterPro" id="IPR049875">
    <property type="entry name" value="TypeII_GspH"/>
</dbReference>
<evidence type="ECO:0000256" key="4">
    <source>
        <dbReference type="ARBA" id="ARBA00022481"/>
    </source>
</evidence>
<dbReference type="Pfam" id="PF07963">
    <property type="entry name" value="N_methyl"/>
    <property type="match status" value="1"/>
</dbReference>
<keyword evidence="3" id="KW-1003">Cell membrane</keyword>
<dbReference type="OrthoDB" id="5730913at2"/>
<comment type="caution">
    <text evidence="14">The sequence shown here is derived from an EMBL/GenBank/DDBJ whole genome shotgun (WGS) entry which is preliminary data.</text>
</comment>
<evidence type="ECO:0000256" key="7">
    <source>
        <dbReference type="ARBA" id="ARBA00022989"/>
    </source>
</evidence>
<gene>
    <name evidence="14" type="primary">gspH</name>
    <name evidence="14" type="ORF">FM069_04515</name>
</gene>
<accession>A0A553H1T0</accession>
<dbReference type="GO" id="GO:0015627">
    <property type="term" value="C:type II protein secretion system complex"/>
    <property type="evidence" value="ECO:0007669"/>
    <property type="project" value="InterPro"/>
</dbReference>
<dbReference type="NCBIfam" id="TIGR02532">
    <property type="entry name" value="IV_pilin_GFxxxE"/>
    <property type="match status" value="1"/>
</dbReference>
<dbReference type="InterPro" id="IPR022346">
    <property type="entry name" value="T2SS_GspH"/>
</dbReference>
<evidence type="ECO:0000256" key="12">
    <source>
        <dbReference type="SAM" id="Phobius"/>
    </source>
</evidence>
<dbReference type="Proteomes" id="UP000315235">
    <property type="component" value="Unassembled WGS sequence"/>
</dbReference>
<evidence type="ECO:0000256" key="3">
    <source>
        <dbReference type="ARBA" id="ARBA00022475"/>
    </source>
</evidence>
<protein>
    <recommendedName>
        <fullName evidence="2">Type II secretion system protein H</fullName>
    </recommendedName>
    <alternativeName>
        <fullName evidence="10">General secretion pathway protein H</fullName>
    </alternativeName>
</protein>
<feature type="domain" description="General secretion pathway GspH" evidence="13">
    <location>
        <begin position="64"/>
        <end position="183"/>
    </location>
</feature>
<dbReference type="GO" id="GO:0015628">
    <property type="term" value="P:protein secretion by the type II secretion system"/>
    <property type="evidence" value="ECO:0007669"/>
    <property type="project" value="InterPro"/>
</dbReference>
<evidence type="ECO:0000313" key="15">
    <source>
        <dbReference type="Proteomes" id="UP000315235"/>
    </source>
</evidence>
<dbReference type="PROSITE" id="PS00409">
    <property type="entry name" value="PROKAR_NTER_METHYL"/>
    <property type="match status" value="1"/>
</dbReference>
<evidence type="ECO:0000256" key="1">
    <source>
        <dbReference type="ARBA" id="ARBA00004377"/>
    </source>
</evidence>